<dbReference type="Proteomes" id="UP000186559">
    <property type="component" value="Chromosome"/>
</dbReference>
<protein>
    <submittedName>
        <fullName evidence="2">Uncharacterized protein</fullName>
    </submittedName>
</protein>
<accession>A0A1U7CZK1</accession>
<evidence type="ECO:0000256" key="1">
    <source>
        <dbReference type="SAM" id="MobiDB-lite"/>
    </source>
</evidence>
<gene>
    <name evidence="2" type="ORF">Ga0080559_TMP538</name>
</gene>
<feature type="region of interest" description="Disordered" evidence="1">
    <location>
        <begin position="1"/>
        <end position="61"/>
    </location>
</feature>
<keyword evidence="3" id="KW-1185">Reference proteome</keyword>
<dbReference type="STRING" id="1229727.Ga0080559_TMP538"/>
<dbReference type="EMBL" id="CP014796">
    <property type="protein sequence ID" value="APX21334.1"/>
    <property type="molecule type" value="Genomic_DNA"/>
</dbReference>
<feature type="compositionally biased region" description="Basic and acidic residues" evidence="1">
    <location>
        <begin position="50"/>
        <end position="61"/>
    </location>
</feature>
<name>A0A1U7CZK1_9RHOB</name>
<reference evidence="2 3" key="1">
    <citation type="submission" date="2016-03" db="EMBL/GenBank/DDBJ databases">
        <title>Deep-sea bacteria in the southern Pacific.</title>
        <authorList>
            <person name="Tang K."/>
        </authorList>
    </citation>
    <scope>NUCLEOTIDE SEQUENCE [LARGE SCALE GENOMIC DNA]</scope>
    <source>
        <strain evidence="2 3">JLT2016</strain>
    </source>
</reference>
<evidence type="ECO:0000313" key="3">
    <source>
        <dbReference type="Proteomes" id="UP000186559"/>
    </source>
</evidence>
<organism evidence="2 3">
    <name type="scientific">Salipiger profundus</name>
    <dbReference type="NCBI Taxonomy" id="1229727"/>
    <lineage>
        <taxon>Bacteria</taxon>
        <taxon>Pseudomonadati</taxon>
        <taxon>Pseudomonadota</taxon>
        <taxon>Alphaproteobacteria</taxon>
        <taxon>Rhodobacterales</taxon>
        <taxon>Roseobacteraceae</taxon>
        <taxon>Salipiger</taxon>
    </lineage>
</organism>
<dbReference type="KEGG" id="tpro:Ga0080559_TMP538"/>
<evidence type="ECO:0000313" key="2">
    <source>
        <dbReference type="EMBL" id="APX21334.1"/>
    </source>
</evidence>
<dbReference type="AlphaFoldDB" id="A0A1U7CZK1"/>
<sequence>MSHACLPFLTDPRKRQGGGEICSRKGPVVPPRTMRTSPRTDRPFPVARPARGEGDHPGRSPDLRVVASLGPSRAFTQWHVADDARRSQLRGQSRVCTAFPILRGCRNQNVAGILKRRPPRKRRLGCRGDPVRRMCSGCTDRAPRCSVAALRRASCRRRVSDSRITGISNKN</sequence>
<proteinExistence type="predicted"/>